<evidence type="ECO:0000256" key="1">
    <source>
        <dbReference type="SAM" id="SignalP"/>
    </source>
</evidence>
<gene>
    <name evidence="2" type="ORF">VNO78_29042</name>
</gene>
<accession>A0AAN9RU76</accession>
<dbReference type="Proteomes" id="UP001386955">
    <property type="component" value="Unassembled WGS sequence"/>
</dbReference>
<keyword evidence="3" id="KW-1185">Reference proteome</keyword>
<reference evidence="2 3" key="1">
    <citation type="submission" date="2024-01" db="EMBL/GenBank/DDBJ databases">
        <title>The genomes of 5 underutilized Papilionoideae crops provide insights into root nodulation and disease resistanc.</title>
        <authorList>
            <person name="Jiang F."/>
        </authorList>
    </citation>
    <scope>NUCLEOTIDE SEQUENCE [LARGE SCALE GENOMIC DNA]</scope>
    <source>
        <strain evidence="2">DUOXIRENSHENG_FW03</strain>
        <tissue evidence="2">Leaves</tissue>
    </source>
</reference>
<feature type="chain" id="PRO_5042912618" evidence="1">
    <location>
        <begin position="23"/>
        <end position="100"/>
    </location>
</feature>
<name>A0AAN9RU76_PSOTE</name>
<comment type="caution">
    <text evidence="2">The sequence shown here is derived from an EMBL/GenBank/DDBJ whole genome shotgun (WGS) entry which is preliminary data.</text>
</comment>
<evidence type="ECO:0000313" key="3">
    <source>
        <dbReference type="Proteomes" id="UP001386955"/>
    </source>
</evidence>
<feature type="signal peptide" evidence="1">
    <location>
        <begin position="1"/>
        <end position="22"/>
    </location>
</feature>
<sequence length="100" mass="10874">MADSSAVLQLLLLQRLLEWNLAAISSVLKNLLFENVISELVDARLSHAAVLLGSSSFKNHKRVNLADMDSAGSNEVTSGHQIQLSDNAGQCEEIRILCVE</sequence>
<evidence type="ECO:0000313" key="2">
    <source>
        <dbReference type="EMBL" id="KAK7383365.1"/>
    </source>
</evidence>
<dbReference type="AlphaFoldDB" id="A0AAN9RU76"/>
<protein>
    <submittedName>
        <fullName evidence="2">Uncharacterized protein</fullName>
    </submittedName>
</protein>
<keyword evidence="1" id="KW-0732">Signal</keyword>
<dbReference type="EMBL" id="JAYMYS010000008">
    <property type="protein sequence ID" value="KAK7383365.1"/>
    <property type="molecule type" value="Genomic_DNA"/>
</dbReference>
<proteinExistence type="predicted"/>
<organism evidence="2 3">
    <name type="scientific">Psophocarpus tetragonolobus</name>
    <name type="common">Winged bean</name>
    <name type="synonym">Dolichos tetragonolobus</name>
    <dbReference type="NCBI Taxonomy" id="3891"/>
    <lineage>
        <taxon>Eukaryota</taxon>
        <taxon>Viridiplantae</taxon>
        <taxon>Streptophyta</taxon>
        <taxon>Embryophyta</taxon>
        <taxon>Tracheophyta</taxon>
        <taxon>Spermatophyta</taxon>
        <taxon>Magnoliopsida</taxon>
        <taxon>eudicotyledons</taxon>
        <taxon>Gunneridae</taxon>
        <taxon>Pentapetalae</taxon>
        <taxon>rosids</taxon>
        <taxon>fabids</taxon>
        <taxon>Fabales</taxon>
        <taxon>Fabaceae</taxon>
        <taxon>Papilionoideae</taxon>
        <taxon>50 kb inversion clade</taxon>
        <taxon>NPAAA clade</taxon>
        <taxon>indigoferoid/millettioid clade</taxon>
        <taxon>Phaseoleae</taxon>
        <taxon>Psophocarpus</taxon>
    </lineage>
</organism>